<dbReference type="RefSeq" id="WP_092559340.1">
    <property type="nucleotide sequence ID" value="NZ_FOYZ01000002.1"/>
</dbReference>
<keyword evidence="3" id="KW-1185">Reference proteome</keyword>
<proteinExistence type="predicted"/>
<dbReference type="OrthoDB" id="1700423at2"/>
<feature type="transmembrane region" description="Helical" evidence="1">
    <location>
        <begin position="21"/>
        <end position="41"/>
    </location>
</feature>
<reference evidence="2 3" key="1">
    <citation type="submission" date="2016-10" db="EMBL/GenBank/DDBJ databases">
        <authorList>
            <person name="de Groot N.N."/>
        </authorList>
    </citation>
    <scope>NUCLEOTIDE SEQUENCE [LARGE SCALE GENOMIC DNA]</scope>
    <source>
        <strain evidence="2 3">743A</strain>
    </source>
</reference>
<dbReference type="EMBL" id="FOYZ01000002">
    <property type="protein sequence ID" value="SFR64811.1"/>
    <property type="molecule type" value="Genomic_DNA"/>
</dbReference>
<dbReference type="PANTHER" id="PTHR37305">
    <property type="entry name" value="INTEGRAL MEMBRANE PROTEIN-RELATED"/>
    <property type="match status" value="1"/>
</dbReference>
<dbReference type="PANTHER" id="PTHR37305:SF1">
    <property type="entry name" value="MEMBRANE PROTEIN"/>
    <property type="match status" value="1"/>
</dbReference>
<sequence>MRELLNLIKFEYYKMFKKKSLWFILAGLFGLSMLGSVAMLLGNTYDMEGEVTGTRYEEMQAERKNARALGGRTIDAALIQEVQEAYRSYFSQAEEISDEEEKEKLYEDTVKKYEPIMEILSQVYTGSYNSQEFILDLTEDDRNQFYETLKQKQKQLWEEYFFLTKEEESKLLDYQQQIKTPFIYNYGAGWMRYEILLYSLSVFLMLALAICLAPVFGGEYTSKMDALILSSKYGKSKVIQAKLIMAVTFTIGVTTVLLGIQLLEIMLIYGADGWKNPIQFWSLTQIVFPFNQIEAIGIYVLCVILAVLFLTAIVSLLSAKLKSPFGVIVICFMVIIIPMFLDIPEQYRMLNSIYRLLPICMTQEWNVFCHYMYGINNVIVPTYIFIPLFALAAVVLLNIWAFKVFKKHQVA</sequence>
<feature type="transmembrane region" description="Helical" evidence="1">
    <location>
        <begin position="382"/>
        <end position="402"/>
    </location>
</feature>
<dbReference type="STRING" id="37658.SAMN05661086_00733"/>
<protein>
    <submittedName>
        <fullName evidence="2">ABC-type transport system involved in multi-copper enzyme maturation, permease component</fullName>
    </submittedName>
</protein>
<evidence type="ECO:0000256" key="1">
    <source>
        <dbReference type="SAM" id="Phobius"/>
    </source>
</evidence>
<dbReference type="Proteomes" id="UP000199659">
    <property type="component" value="Unassembled WGS sequence"/>
</dbReference>
<name>A0A1I6IDN6_9FIRM</name>
<gene>
    <name evidence="2" type="ORF">SAMN05661086_00733</name>
</gene>
<evidence type="ECO:0000313" key="2">
    <source>
        <dbReference type="EMBL" id="SFR64811.1"/>
    </source>
</evidence>
<organism evidence="2 3">
    <name type="scientific">Anaeromicropila populeti</name>
    <dbReference type="NCBI Taxonomy" id="37658"/>
    <lineage>
        <taxon>Bacteria</taxon>
        <taxon>Bacillati</taxon>
        <taxon>Bacillota</taxon>
        <taxon>Clostridia</taxon>
        <taxon>Lachnospirales</taxon>
        <taxon>Lachnospiraceae</taxon>
        <taxon>Anaeromicropila</taxon>
    </lineage>
</organism>
<dbReference type="AlphaFoldDB" id="A0A1I6IDN6"/>
<feature type="transmembrane region" description="Helical" evidence="1">
    <location>
        <begin position="243"/>
        <end position="269"/>
    </location>
</feature>
<keyword evidence="1" id="KW-0472">Membrane</keyword>
<feature type="transmembrane region" description="Helical" evidence="1">
    <location>
        <begin position="296"/>
        <end position="317"/>
    </location>
</feature>
<feature type="transmembrane region" description="Helical" evidence="1">
    <location>
        <begin position="195"/>
        <end position="222"/>
    </location>
</feature>
<evidence type="ECO:0000313" key="3">
    <source>
        <dbReference type="Proteomes" id="UP000199659"/>
    </source>
</evidence>
<feature type="transmembrane region" description="Helical" evidence="1">
    <location>
        <begin position="324"/>
        <end position="341"/>
    </location>
</feature>
<keyword evidence="1" id="KW-0812">Transmembrane</keyword>
<keyword evidence="1" id="KW-1133">Transmembrane helix</keyword>
<accession>A0A1I6IDN6</accession>